<dbReference type="Gene3D" id="3.40.190.10">
    <property type="entry name" value="Periplasmic binding protein-like II"/>
    <property type="match status" value="2"/>
</dbReference>
<evidence type="ECO:0000256" key="3">
    <source>
        <dbReference type="ARBA" id="ARBA00023125"/>
    </source>
</evidence>
<keyword evidence="2" id="KW-0805">Transcription regulation</keyword>
<keyword evidence="7" id="KW-1185">Reference proteome</keyword>
<evidence type="ECO:0000259" key="5">
    <source>
        <dbReference type="PROSITE" id="PS50931"/>
    </source>
</evidence>
<dbReference type="PRINTS" id="PR00039">
    <property type="entry name" value="HTHLYSR"/>
</dbReference>
<name>A0A6N7QUV5_9BACI</name>
<evidence type="ECO:0000313" key="7">
    <source>
        <dbReference type="Proteomes" id="UP000435187"/>
    </source>
</evidence>
<dbReference type="AlphaFoldDB" id="A0A6N7QUV5"/>
<dbReference type="Pfam" id="PF03466">
    <property type="entry name" value="LysR_substrate"/>
    <property type="match status" value="1"/>
</dbReference>
<dbReference type="GO" id="GO:0003700">
    <property type="term" value="F:DNA-binding transcription factor activity"/>
    <property type="evidence" value="ECO:0007669"/>
    <property type="project" value="InterPro"/>
</dbReference>
<dbReference type="InterPro" id="IPR036388">
    <property type="entry name" value="WH-like_DNA-bd_sf"/>
</dbReference>
<dbReference type="PANTHER" id="PTHR30126:SF40">
    <property type="entry name" value="HTH-TYPE TRANSCRIPTIONAL REGULATOR GLTR"/>
    <property type="match status" value="1"/>
</dbReference>
<keyword evidence="4" id="KW-0804">Transcription</keyword>
<dbReference type="InterPro" id="IPR036390">
    <property type="entry name" value="WH_DNA-bd_sf"/>
</dbReference>
<evidence type="ECO:0000256" key="4">
    <source>
        <dbReference type="ARBA" id="ARBA00023163"/>
    </source>
</evidence>
<comment type="similarity">
    <text evidence="1">Belongs to the LysR transcriptional regulatory family.</text>
</comment>
<dbReference type="SUPFAM" id="SSF53850">
    <property type="entry name" value="Periplasmic binding protein-like II"/>
    <property type="match status" value="1"/>
</dbReference>
<dbReference type="GO" id="GO:0000976">
    <property type="term" value="F:transcription cis-regulatory region binding"/>
    <property type="evidence" value="ECO:0007669"/>
    <property type="project" value="TreeGrafter"/>
</dbReference>
<feature type="domain" description="HTH lysR-type" evidence="5">
    <location>
        <begin position="7"/>
        <end position="64"/>
    </location>
</feature>
<dbReference type="PROSITE" id="PS50931">
    <property type="entry name" value="HTH_LYSR"/>
    <property type="match status" value="1"/>
</dbReference>
<dbReference type="PANTHER" id="PTHR30126">
    <property type="entry name" value="HTH-TYPE TRANSCRIPTIONAL REGULATOR"/>
    <property type="match status" value="1"/>
</dbReference>
<keyword evidence="3" id="KW-0238">DNA-binding</keyword>
<proteinExistence type="inferred from homology"/>
<dbReference type="Gene3D" id="1.10.10.10">
    <property type="entry name" value="Winged helix-like DNA-binding domain superfamily/Winged helix DNA-binding domain"/>
    <property type="match status" value="1"/>
</dbReference>
<dbReference type="InterPro" id="IPR005119">
    <property type="entry name" value="LysR_subst-bd"/>
</dbReference>
<evidence type="ECO:0000256" key="2">
    <source>
        <dbReference type="ARBA" id="ARBA00023015"/>
    </source>
</evidence>
<sequence>MIGGGTLNLHALRIFTQIAKLGSVTHAAESLLVSQPAVTIQLRKLEQEMGMKLVTSKGRSIQLTEAGELLATHSKRLFALEAEIETKMNDFLTGKRGSLRICSTQLPASTVVPHWIVKFKQKYPLVDVQLYKGNTDWTFQQLLDYSVHVAFVYSEQQGESVESHTLLDDELIFIVPEDHRLAGIEVSLEELLKEPFILREKGSATRRNVMKLCEAVNLKEPESVLQIEGMRESIEAVKAGYGVALVSALAVKNDLHNGSLARVFVKDVFIKHPIRLCTRSNEEHLTTTANFISLIKDELVKT</sequence>
<protein>
    <submittedName>
        <fullName evidence="6">LysR family transcriptional regulator</fullName>
    </submittedName>
</protein>
<gene>
    <name evidence="6" type="ORF">GH885_05825</name>
</gene>
<dbReference type="EMBL" id="WJEE01000009">
    <property type="protein sequence ID" value="MRI65863.1"/>
    <property type="molecule type" value="Genomic_DNA"/>
</dbReference>
<dbReference type="SUPFAM" id="SSF46785">
    <property type="entry name" value="Winged helix' DNA-binding domain"/>
    <property type="match status" value="1"/>
</dbReference>
<evidence type="ECO:0000313" key="6">
    <source>
        <dbReference type="EMBL" id="MRI65863.1"/>
    </source>
</evidence>
<comment type="caution">
    <text evidence="6">The sequence shown here is derived from an EMBL/GenBank/DDBJ whole genome shotgun (WGS) entry which is preliminary data.</text>
</comment>
<dbReference type="Pfam" id="PF00126">
    <property type="entry name" value="HTH_1"/>
    <property type="match status" value="1"/>
</dbReference>
<dbReference type="InterPro" id="IPR000847">
    <property type="entry name" value="LysR_HTH_N"/>
</dbReference>
<accession>A0A6N7QUV5</accession>
<organism evidence="6 7">
    <name type="scientific">Gracilibacillus thailandensis</name>
    <dbReference type="NCBI Taxonomy" id="563735"/>
    <lineage>
        <taxon>Bacteria</taxon>
        <taxon>Bacillati</taxon>
        <taxon>Bacillota</taxon>
        <taxon>Bacilli</taxon>
        <taxon>Bacillales</taxon>
        <taxon>Bacillaceae</taxon>
        <taxon>Gracilibacillus</taxon>
    </lineage>
</organism>
<dbReference type="Proteomes" id="UP000435187">
    <property type="component" value="Unassembled WGS sequence"/>
</dbReference>
<reference evidence="6 7" key="1">
    <citation type="submission" date="2019-10" db="EMBL/GenBank/DDBJ databases">
        <title>Gracilibacillus salitolerans sp. nov., a moderate halophile isolated from a saline soil in northwest China.</title>
        <authorList>
            <person name="Gan L."/>
        </authorList>
    </citation>
    <scope>NUCLEOTIDE SEQUENCE [LARGE SCALE GENOMIC DNA]</scope>
    <source>
        <strain evidence="6 7">TP2-8</strain>
    </source>
</reference>
<evidence type="ECO:0000256" key="1">
    <source>
        <dbReference type="ARBA" id="ARBA00009437"/>
    </source>
</evidence>